<accession>C4GAZ6</accession>
<name>C4GAZ6_9FIRM</name>
<comment type="caution">
    <text evidence="1">The sequence shown here is derived from an EMBL/GenBank/DDBJ whole genome shotgun (WGS) entry which is preliminary data.</text>
</comment>
<dbReference type="EMBL" id="ACIP02000002">
    <property type="protein sequence ID" value="EEP28289.1"/>
    <property type="molecule type" value="Genomic_DNA"/>
</dbReference>
<evidence type="ECO:0000313" key="1">
    <source>
        <dbReference type="EMBL" id="EEP28289.1"/>
    </source>
</evidence>
<dbReference type="Proteomes" id="UP000003494">
    <property type="component" value="Unassembled WGS sequence"/>
</dbReference>
<organism evidence="1 2">
    <name type="scientific">Shuttleworthella satelles DSM 14600</name>
    <dbReference type="NCBI Taxonomy" id="626523"/>
    <lineage>
        <taxon>Bacteria</taxon>
        <taxon>Bacillati</taxon>
        <taxon>Bacillota</taxon>
        <taxon>Clostridia</taxon>
        <taxon>Lachnospirales</taxon>
        <taxon>Lachnospiraceae</taxon>
        <taxon>Shuttleworthella</taxon>
    </lineage>
</organism>
<proteinExistence type="predicted"/>
<sequence>MKHEKGRADSYMPCTLDEVSGDMRGGSLFSSSFDVRTLSLLFLLTRTPAFLKGREGSDKIVASFFDQGAPYVQIST</sequence>
<keyword evidence="2" id="KW-1185">Reference proteome</keyword>
<protein>
    <submittedName>
        <fullName evidence="1">Uncharacterized protein</fullName>
    </submittedName>
</protein>
<dbReference type="AlphaFoldDB" id="C4GAZ6"/>
<dbReference type="HOGENOM" id="CLU_2652478_0_0_9"/>
<dbReference type="STRING" id="626523.GCWU000342_01097"/>
<evidence type="ECO:0000313" key="2">
    <source>
        <dbReference type="Proteomes" id="UP000003494"/>
    </source>
</evidence>
<gene>
    <name evidence="1" type="ORF">GCWU000342_01097</name>
</gene>
<reference evidence="1" key="1">
    <citation type="submission" date="2009-04" db="EMBL/GenBank/DDBJ databases">
        <authorList>
            <person name="Weinstock G."/>
            <person name="Sodergren E."/>
            <person name="Clifton S."/>
            <person name="Fulton L."/>
            <person name="Fulton B."/>
            <person name="Courtney L."/>
            <person name="Fronick C."/>
            <person name="Harrison M."/>
            <person name="Strong C."/>
            <person name="Farmer C."/>
            <person name="Delahaunty K."/>
            <person name="Markovic C."/>
            <person name="Hall O."/>
            <person name="Minx P."/>
            <person name="Tomlinson C."/>
            <person name="Mitreva M."/>
            <person name="Nelson J."/>
            <person name="Hou S."/>
            <person name="Wollam A."/>
            <person name="Pepin K.H."/>
            <person name="Johnson M."/>
            <person name="Bhonagiri V."/>
            <person name="Nash W.E."/>
            <person name="Warren W."/>
            <person name="Chinwalla A."/>
            <person name="Mardis E.R."/>
            <person name="Wilson R.K."/>
        </authorList>
    </citation>
    <scope>NUCLEOTIDE SEQUENCE [LARGE SCALE GENOMIC DNA]</scope>
    <source>
        <strain evidence="1">DSM 14600</strain>
    </source>
</reference>